<dbReference type="RefSeq" id="WP_107213854.1">
    <property type="nucleotide sequence ID" value="NZ_KZ686268.1"/>
</dbReference>
<gene>
    <name evidence="1" type="ORF">C7T94_04075</name>
</gene>
<dbReference type="Proteomes" id="UP000240912">
    <property type="component" value="Unassembled WGS sequence"/>
</dbReference>
<name>A0A2T3HPX2_9SPHI</name>
<dbReference type="AlphaFoldDB" id="A0A2T3HPX2"/>
<evidence type="ECO:0000313" key="1">
    <source>
        <dbReference type="EMBL" id="PST84494.1"/>
    </source>
</evidence>
<protein>
    <recommendedName>
        <fullName evidence="3">Bacteriocin-protection protein</fullName>
    </recommendedName>
</protein>
<comment type="caution">
    <text evidence="1">The sequence shown here is derived from an EMBL/GenBank/DDBJ whole genome shotgun (WGS) entry which is preliminary data.</text>
</comment>
<evidence type="ECO:0008006" key="3">
    <source>
        <dbReference type="Google" id="ProtNLM"/>
    </source>
</evidence>
<organism evidence="1 2">
    <name type="scientific">Pedobacter yulinensis</name>
    <dbReference type="NCBI Taxonomy" id="2126353"/>
    <lineage>
        <taxon>Bacteria</taxon>
        <taxon>Pseudomonadati</taxon>
        <taxon>Bacteroidota</taxon>
        <taxon>Sphingobacteriia</taxon>
        <taxon>Sphingobacteriales</taxon>
        <taxon>Sphingobacteriaceae</taxon>
        <taxon>Pedobacter</taxon>
    </lineage>
</organism>
<accession>A0A2T3HPX2</accession>
<proteinExistence type="predicted"/>
<evidence type="ECO:0000313" key="2">
    <source>
        <dbReference type="Proteomes" id="UP000240912"/>
    </source>
</evidence>
<dbReference type="OrthoDB" id="9796999at2"/>
<keyword evidence="2" id="KW-1185">Reference proteome</keyword>
<sequence>MNPELHIIYPESALAWRQWLSQHHETNQTVWVACAKKQASKYTLNHAEAVAEALCFGWIDGTTRSLNAEYFIQSFTKRKSKSMWCRANKEKVAELTANGLMQPAGLAAVHAAKKNGYWTILDEVEALKIPADLRHELHTDMSAEAFFDKLSNSDKKRLLTWLVLAKRPETRAQRIREIVSCAAAGLKPGLLAR</sequence>
<dbReference type="EMBL" id="PYLS01000004">
    <property type="protein sequence ID" value="PST84494.1"/>
    <property type="molecule type" value="Genomic_DNA"/>
</dbReference>
<reference evidence="1 2" key="1">
    <citation type="submission" date="2018-03" db="EMBL/GenBank/DDBJ databases">
        <authorList>
            <person name="Keele B.F."/>
        </authorList>
    </citation>
    <scope>NUCLEOTIDE SEQUENCE [LARGE SCALE GENOMIC DNA]</scope>
    <source>
        <strain evidence="1 2">YL28-9</strain>
    </source>
</reference>
<dbReference type="Pfam" id="PF13376">
    <property type="entry name" value="OmdA"/>
    <property type="match status" value="1"/>
</dbReference>